<protein>
    <submittedName>
        <fullName evidence="1">Uncharacterized protein</fullName>
    </submittedName>
</protein>
<comment type="caution">
    <text evidence="1">The sequence shown here is derived from an EMBL/GenBank/DDBJ whole genome shotgun (WGS) entry which is preliminary data.</text>
</comment>
<accession>A0ACB8B7Z6</accession>
<dbReference type="EMBL" id="MU266505">
    <property type="protein sequence ID" value="KAH7921930.1"/>
    <property type="molecule type" value="Genomic_DNA"/>
</dbReference>
<evidence type="ECO:0000313" key="2">
    <source>
        <dbReference type="Proteomes" id="UP000790709"/>
    </source>
</evidence>
<reference evidence="1" key="1">
    <citation type="journal article" date="2021" name="New Phytol.">
        <title>Evolutionary innovations through gain and loss of genes in the ectomycorrhizal Boletales.</title>
        <authorList>
            <person name="Wu G."/>
            <person name="Miyauchi S."/>
            <person name="Morin E."/>
            <person name="Kuo A."/>
            <person name="Drula E."/>
            <person name="Varga T."/>
            <person name="Kohler A."/>
            <person name="Feng B."/>
            <person name="Cao Y."/>
            <person name="Lipzen A."/>
            <person name="Daum C."/>
            <person name="Hundley H."/>
            <person name="Pangilinan J."/>
            <person name="Johnson J."/>
            <person name="Barry K."/>
            <person name="LaButti K."/>
            <person name="Ng V."/>
            <person name="Ahrendt S."/>
            <person name="Min B."/>
            <person name="Choi I.G."/>
            <person name="Park H."/>
            <person name="Plett J.M."/>
            <person name="Magnuson J."/>
            <person name="Spatafora J.W."/>
            <person name="Nagy L.G."/>
            <person name="Henrissat B."/>
            <person name="Grigoriev I.V."/>
            <person name="Yang Z.L."/>
            <person name="Xu J."/>
            <person name="Martin F.M."/>
        </authorList>
    </citation>
    <scope>NUCLEOTIDE SEQUENCE</scope>
    <source>
        <strain evidence="1">KUC20120723A-06</strain>
    </source>
</reference>
<proteinExistence type="predicted"/>
<name>A0ACB8B7Z6_9AGAM</name>
<keyword evidence="2" id="KW-1185">Reference proteome</keyword>
<sequence length="118" mass="13381">MRTRNPPAVNDQNENLNVGLASFSGERIVISFGTFIVVLRFANHKSSHRCSRDPHAVLLKKATSHQQGAGVMCEVLCLRECRPCRNHHQNPAPQWTLVVFLYSLTTIRLYTAQPIDRQ</sequence>
<dbReference type="Proteomes" id="UP000790709">
    <property type="component" value="Unassembled WGS sequence"/>
</dbReference>
<organism evidence="1 2">
    <name type="scientific">Leucogyrophana mollusca</name>
    <dbReference type="NCBI Taxonomy" id="85980"/>
    <lineage>
        <taxon>Eukaryota</taxon>
        <taxon>Fungi</taxon>
        <taxon>Dikarya</taxon>
        <taxon>Basidiomycota</taxon>
        <taxon>Agaricomycotina</taxon>
        <taxon>Agaricomycetes</taxon>
        <taxon>Agaricomycetidae</taxon>
        <taxon>Boletales</taxon>
        <taxon>Boletales incertae sedis</taxon>
        <taxon>Leucogyrophana</taxon>
    </lineage>
</organism>
<evidence type="ECO:0000313" key="1">
    <source>
        <dbReference type="EMBL" id="KAH7921930.1"/>
    </source>
</evidence>
<gene>
    <name evidence="1" type="ORF">BV22DRAFT_691850</name>
</gene>